<organism evidence="5">
    <name type="scientific">Fonticula alba</name>
    <name type="common">Slime mold</name>
    <dbReference type="NCBI Taxonomy" id="691883"/>
    <lineage>
        <taxon>Eukaryota</taxon>
        <taxon>Rotosphaerida</taxon>
        <taxon>Fonticulaceae</taxon>
        <taxon>Fonticula</taxon>
    </lineage>
</organism>
<dbReference type="Proteomes" id="UP000030693">
    <property type="component" value="Unassembled WGS sequence"/>
</dbReference>
<evidence type="ECO:0000256" key="1">
    <source>
        <dbReference type="SAM" id="MobiDB-lite"/>
    </source>
</evidence>
<protein>
    <recommendedName>
        <fullName evidence="4">Tyrosine-protein kinase ephrin type A/B receptor-like domain-containing protein</fullName>
    </recommendedName>
</protein>
<dbReference type="Pfam" id="PF07699">
    <property type="entry name" value="Ephrin_rec_like"/>
    <property type="match status" value="1"/>
</dbReference>
<dbReference type="InterPro" id="IPR009030">
    <property type="entry name" value="Growth_fac_rcpt_cys_sf"/>
</dbReference>
<dbReference type="Gene3D" id="2.10.50.10">
    <property type="entry name" value="Tumor Necrosis Factor Receptor, subunit A, domain 2"/>
    <property type="match status" value="1"/>
</dbReference>
<feature type="chain" id="PRO_5001571158" description="Tyrosine-protein kinase ephrin type A/B receptor-like domain-containing protein" evidence="3">
    <location>
        <begin position="33"/>
        <end position="337"/>
    </location>
</feature>
<name>A0A058ZGV9_FONAL</name>
<keyword evidence="3" id="KW-0732">Signal</keyword>
<evidence type="ECO:0000256" key="3">
    <source>
        <dbReference type="SAM" id="SignalP"/>
    </source>
</evidence>
<keyword evidence="6" id="KW-1185">Reference proteome</keyword>
<dbReference type="AlphaFoldDB" id="A0A058ZGV9"/>
<feature type="compositionally biased region" description="Low complexity" evidence="1">
    <location>
        <begin position="73"/>
        <end position="92"/>
    </location>
</feature>
<keyword evidence="2" id="KW-0472">Membrane</keyword>
<evidence type="ECO:0000313" key="5">
    <source>
        <dbReference type="EMBL" id="KCV73201.1"/>
    </source>
</evidence>
<reference evidence="5" key="1">
    <citation type="submission" date="2013-04" db="EMBL/GenBank/DDBJ databases">
        <title>The Genome Sequence of Fonticula alba ATCC 38817.</title>
        <authorList>
            <consortium name="The Broad Institute Genomics Platform"/>
            <person name="Russ C."/>
            <person name="Cuomo C."/>
            <person name="Burger G."/>
            <person name="Gray M.W."/>
            <person name="Holland P.W.H."/>
            <person name="King N."/>
            <person name="Lang F.B.F."/>
            <person name="Roger A.J."/>
            <person name="Ruiz-Trillo I."/>
            <person name="Brown M."/>
            <person name="Walker B."/>
            <person name="Young S."/>
            <person name="Zeng Q."/>
            <person name="Gargeya S."/>
            <person name="Fitzgerald M."/>
            <person name="Haas B."/>
            <person name="Abouelleil A."/>
            <person name="Allen A.W."/>
            <person name="Alvarado L."/>
            <person name="Arachchi H.M."/>
            <person name="Berlin A.M."/>
            <person name="Chapman S.B."/>
            <person name="Gainer-Dewar J."/>
            <person name="Goldberg J."/>
            <person name="Griggs A."/>
            <person name="Gujja S."/>
            <person name="Hansen M."/>
            <person name="Howarth C."/>
            <person name="Imamovic A."/>
            <person name="Ireland A."/>
            <person name="Larimer J."/>
            <person name="McCowan C."/>
            <person name="Murphy C."/>
            <person name="Pearson M."/>
            <person name="Poon T.W."/>
            <person name="Priest M."/>
            <person name="Roberts A."/>
            <person name="Saif S."/>
            <person name="Shea T."/>
            <person name="Sisk P."/>
            <person name="Sykes S."/>
            <person name="Wortman J."/>
            <person name="Nusbaum C."/>
            <person name="Birren B."/>
        </authorList>
    </citation>
    <scope>NUCLEOTIDE SEQUENCE [LARGE SCALE GENOMIC DNA]</scope>
    <source>
        <strain evidence="5">ATCC 38817</strain>
    </source>
</reference>
<feature type="domain" description="Tyrosine-protein kinase ephrin type A/B receptor-like" evidence="4">
    <location>
        <begin position="160"/>
        <end position="195"/>
    </location>
</feature>
<sequence>MSERTRPAHPGARSVLMLLLVGVIFSITPARGSAPRWDLAIDDDALCIPCPAGFYWNSRHCSSRCQEPPPSRPRSSSSSPTDSMPSSSGSLPPVDPSGPDSDIFSDSSANSTSSDASFSDSTPGSTPGSSSSGSDWIPYPDGYCPSLQMCLKCPPGHFSSKPCINCEPGMYQPNYGHVGCLLCPQGSFAELSGSANCTPCGTGYYLDQFGSSQADDCRICPAGFYCPSVTTGRPIICPEDSVCPEGSSAPRNCSPLSEPVTGEDGLVECKPIVFFYALVSLACVAAITIVAVLVAVVTRKKADPAIVSQMIHQEKDRLLADDPHIRGVGDTPMYSGL</sequence>
<dbReference type="SMART" id="SM01411">
    <property type="entry name" value="Ephrin_rec_like"/>
    <property type="match status" value="2"/>
</dbReference>
<evidence type="ECO:0000256" key="2">
    <source>
        <dbReference type="SAM" id="Phobius"/>
    </source>
</evidence>
<dbReference type="SUPFAM" id="SSF57184">
    <property type="entry name" value="Growth factor receptor domain"/>
    <property type="match status" value="1"/>
</dbReference>
<dbReference type="InterPro" id="IPR011641">
    <property type="entry name" value="Tyr-kin_ephrin_A/B_rcpt-like"/>
</dbReference>
<feature type="signal peptide" evidence="3">
    <location>
        <begin position="1"/>
        <end position="32"/>
    </location>
</feature>
<feature type="transmembrane region" description="Helical" evidence="2">
    <location>
        <begin position="273"/>
        <end position="297"/>
    </location>
</feature>
<dbReference type="OMA" id="CINCEPG"/>
<keyword evidence="2" id="KW-0812">Transmembrane</keyword>
<dbReference type="GeneID" id="20525469"/>
<dbReference type="RefSeq" id="XP_009492902.1">
    <property type="nucleotide sequence ID" value="XM_009494627.1"/>
</dbReference>
<feature type="compositionally biased region" description="Low complexity" evidence="1">
    <location>
        <begin position="100"/>
        <end position="134"/>
    </location>
</feature>
<accession>A0A058ZGV9</accession>
<proteinExistence type="predicted"/>
<dbReference type="OrthoDB" id="439917at2759"/>
<dbReference type="PANTHER" id="PTHR46967">
    <property type="entry name" value="INSULIN-LIKE GROWTH FACTOR BINDING PROTEIN,N-TERMINAL"/>
    <property type="match status" value="1"/>
</dbReference>
<dbReference type="EMBL" id="KB932201">
    <property type="protein sequence ID" value="KCV73201.1"/>
    <property type="molecule type" value="Genomic_DNA"/>
</dbReference>
<evidence type="ECO:0000259" key="4">
    <source>
        <dbReference type="Pfam" id="PF07699"/>
    </source>
</evidence>
<evidence type="ECO:0000313" key="6">
    <source>
        <dbReference type="Proteomes" id="UP000030693"/>
    </source>
</evidence>
<keyword evidence="2" id="KW-1133">Transmembrane helix</keyword>
<feature type="region of interest" description="Disordered" evidence="1">
    <location>
        <begin position="63"/>
        <end position="134"/>
    </location>
</feature>
<gene>
    <name evidence="5" type="ORF">H696_00744</name>
</gene>
<dbReference type="PANTHER" id="PTHR46967:SF2">
    <property type="entry name" value="SUSHI, VON WILLEBRAND FACTOR TYPE A, EGF AND PENTRAXIN DOMAIN-CONTAINING PROTEIN 1-LIKE"/>
    <property type="match status" value="1"/>
</dbReference>
<dbReference type="STRING" id="691883.A0A058ZGV9"/>